<dbReference type="AlphaFoldDB" id="A0AAD7BBM4"/>
<gene>
    <name evidence="2" type="ORF">FB45DRAFT_841348</name>
</gene>
<keyword evidence="3" id="KW-1185">Reference proteome</keyword>
<name>A0AAD7BBM4_9AGAR</name>
<accession>A0AAD7BBM4</accession>
<evidence type="ECO:0000313" key="3">
    <source>
        <dbReference type="Proteomes" id="UP001221142"/>
    </source>
</evidence>
<sequence length="311" mass="32086">MLQLFGLVLALQFVAFSIASLPATLLFQTPDGSALENLAVRASSELVVASSQSPTLFTFDPIADNPTLNGVVTFPDADGLLGIAEYRPDVFAVVACKVNFTALAAVPGTVAIWSVDFSDGAPTARRAATIPQAGLANGLTAVPGVPDVVLAADSIRGLAWEVNLLTGGVRVFLESEATSVPMGPGDPSPALGINGVHVQGGFLYFTNSQRGTLSRTPLVPGGPVQLLGTGSFDDFILDKQGRAWVTNNPSSLSLISPLKNGSFVEETVVDTVLIDPSAVAFGRIGGKMTKTLFVTTRAGQLVSVDTSAEGA</sequence>
<dbReference type="PANTHER" id="PTHR42060:SF1">
    <property type="entry name" value="NHL REPEAT-CONTAINING PROTEIN"/>
    <property type="match status" value="1"/>
</dbReference>
<comment type="caution">
    <text evidence="2">The sequence shown here is derived from an EMBL/GenBank/DDBJ whole genome shotgun (WGS) entry which is preliminary data.</text>
</comment>
<dbReference type="InterPro" id="IPR011042">
    <property type="entry name" value="6-blade_b-propeller_TolB-like"/>
</dbReference>
<organism evidence="2 3">
    <name type="scientific">Roridomyces roridus</name>
    <dbReference type="NCBI Taxonomy" id="1738132"/>
    <lineage>
        <taxon>Eukaryota</taxon>
        <taxon>Fungi</taxon>
        <taxon>Dikarya</taxon>
        <taxon>Basidiomycota</taxon>
        <taxon>Agaricomycotina</taxon>
        <taxon>Agaricomycetes</taxon>
        <taxon>Agaricomycetidae</taxon>
        <taxon>Agaricales</taxon>
        <taxon>Marasmiineae</taxon>
        <taxon>Mycenaceae</taxon>
        <taxon>Roridomyces</taxon>
    </lineage>
</organism>
<dbReference type="Gene3D" id="2.120.10.30">
    <property type="entry name" value="TolB, C-terminal domain"/>
    <property type="match status" value="1"/>
</dbReference>
<feature type="chain" id="PRO_5041941860" description="SMP-30/Gluconolactonase/LRE-like region domain-containing protein" evidence="1">
    <location>
        <begin position="20"/>
        <end position="311"/>
    </location>
</feature>
<protein>
    <recommendedName>
        <fullName evidence="4">SMP-30/Gluconolactonase/LRE-like region domain-containing protein</fullName>
    </recommendedName>
</protein>
<keyword evidence="1" id="KW-0732">Signal</keyword>
<feature type="signal peptide" evidence="1">
    <location>
        <begin position="1"/>
        <end position="19"/>
    </location>
</feature>
<evidence type="ECO:0000313" key="2">
    <source>
        <dbReference type="EMBL" id="KAJ7616491.1"/>
    </source>
</evidence>
<dbReference type="PANTHER" id="PTHR42060">
    <property type="entry name" value="NHL REPEAT-CONTAINING PROTEIN-RELATED"/>
    <property type="match status" value="1"/>
</dbReference>
<evidence type="ECO:0008006" key="4">
    <source>
        <dbReference type="Google" id="ProtNLM"/>
    </source>
</evidence>
<proteinExistence type="predicted"/>
<evidence type="ECO:0000256" key="1">
    <source>
        <dbReference type="SAM" id="SignalP"/>
    </source>
</evidence>
<dbReference type="SUPFAM" id="SSF63829">
    <property type="entry name" value="Calcium-dependent phosphotriesterase"/>
    <property type="match status" value="1"/>
</dbReference>
<reference evidence="2" key="1">
    <citation type="submission" date="2023-03" db="EMBL/GenBank/DDBJ databases">
        <title>Massive genome expansion in bonnet fungi (Mycena s.s.) driven by repeated elements and novel gene families across ecological guilds.</title>
        <authorList>
            <consortium name="Lawrence Berkeley National Laboratory"/>
            <person name="Harder C.B."/>
            <person name="Miyauchi S."/>
            <person name="Viragh M."/>
            <person name="Kuo A."/>
            <person name="Thoen E."/>
            <person name="Andreopoulos B."/>
            <person name="Lu D."/>
            <person name="Skrede I."/>
            <person name="Drula E."/>
            <person name="Henrissat B."/>
            <person name="Morin E."/>
            <person name="Kohler A."/>
            <person name="Barry K."/>
            <person name="LaButti K."/>
            <person name="Morin E."/>
            <person name="Salamov A."/>
            <person name="Lipzen A."/>
            <person name="Mereny Z."/>
            <person name="Hegedus B."/>
            <person name="Baldrian P."/>
            <person name="Stursova M."/>
            <person name="Weitz H."/>
            <person name="Taylor A."/>
            <person name="Grigoriev I.V."/>
            <person name="Nagy L.G."/>
            <person name="Martin F."/>
            <person name="Kauserud H."/>
        </authorList>
    </citation>
    <scope>NUCLEOTIDE SEQUENCE</scope>
    <source>
        <strain evidence="2">9284</strain>
    </source>
</reference>
<dbReference type="Proteomes" id="UP001221142">
    <property type="component" value="Unassembled WGS sequence"/>
</dbReference>
<dbReference type="InterPro" id="IPR052998">
    <property type="entry name" value="Hetero-Diels-Alderase-like"/>
</dbReference>
<dbReference type="EMBL" id="JARKIF010000022">
    <property type="protein sequence ID" value="KAJ7616491.1"/>
    <property type="molecule type" value="Genomic_DNA"/>
</dbReference>